<evidence type="ECO:0000313" key="3">
    <source>
        <dbReference type="Proteomes" id="UP000826656"/>
    </source>
</evidence>
<accession>A0ABQ7VCF0</accession>
<dbReference type="Proteomes" id="UP000826656">
    <property type="component" value="Unassembled WGS sequence"/>
</dbReference>
<sequence length="206" mass="23717">MLEQEMKDKEEEQEQQKENLKAVEDEKTETPGIQGSDNKERRKKTQATVKGTSVLEVNSSSKGENTTLLEGRRSGHKDGTDKDNKQAASDKNNKEHVLVRTNGEKISNNRLEANTDLDRDNNRDRESIMERIGSDLVEEDEESVKRKHDTEKDEDMEYNIQQISKEGDLSPRHTNSLKRRARKGRQILPFQVQTRSSKERATHSDQ</sequence>
<feature type="compositionally biased region" description="Polar residues" evidence="1">
    <location>
        <begin position="46"/>
        <end position="68"/>
    </location>
</feature>
<dbReference type="EMBL" id="JAIVGD010000013">
    <property type="protein sequence ID" value="KAH0761003.1"/>
    <property type="molecule type" value="Genomic_DNA"/>
</dbReference>
<feature type="compositionally biased region" description="Basic residues" evidence="1">
    <location>
        <begin position="175"/>
        <end position="185"/>
    </location>
</feature>
<feature type="compositionally biased region" description="Basic and acidic residues" evidence="1">
    <location>
        <begin position="70"/>
        <end position="85"/>
    </location>
</feature>
<proteinExistence type="predicted"/>
<name>A0ABQ7VCF0_SOLTU</name>
<reference evidence="2 3" key="1">
    <citation type="journal article" date="2021" name="bioRxiv">
        <title>Chromosome-scale and haplotype-resolved genome assembly of a tetraploid potato cultivar.</title>
        <authorList>
            <person name="Sun H."/>
            <person name="Jiao W.-B."/>
            <person name="Krause K."/>
            <person name="Campoy J.A."/>
            <person name="Goel M."/>
            <person name="Folz-Donahue K."/>
            <person name="Kukat C."/>
            <person name="Huettel B."/>
            <person name="Schneeberger K."/>
        </authorList>
    </citation>
    <scope>NUCLEOTIDE SEQUENCE [LARGE SCALE GENOMIC DNA]</scope>
    <source>
        <strain evidence="2">SolTubOtavaFocal</strain>
        <tissue evidence="2">Leaves</tissue>
    </source>
</reference>
<keyword evidence="3" id="KW-1185">Reference proteome</keyword>
<organism evidence="2 3">
    <name type="scientific">Solanum tuberosum</name>
    <name type="common">Potato</name>
    <dbReference type="NCBI Taxonomy" id="4113"/>
    <lineage>
        <taxon>Eukaryota</taxon>
        <taxon>Viridiplantae</taxon>
        <taxon>Streptophyta</taxon>
        <taxon>Embryophyta</taxon>
        <taxon>Tracheophyta</taxon>
        <taxon>Spermatophyta</taxon>
        <taxon>Magnoliopsida</taxon>
        <taxon>eudicotyledons</taxon>
        <taxon>Gunneridae</taxon>
        <taxon>Pentapetalae</taxon>
        <taxon>asterids</taxon>
        <taxon>lamiids</taxon>
        <taxon>Solanales</taxon>
        <taxon>Solanaceae</taxon>
        <taxon>Solanoideae</taxon>
        <taxon>Solaneae</taxon>
        <taxon>Solanum</taxon>
    </lineage>
</organism>
<comment type="caution">
    <text evidence="2">The sequence shown here is derived from an EMBL/GenBank/DDBJ whole genome shotgun (WGS) entry which is preliminary data.</text>
</comment>
<evidence type="ECO:0000313" key="2">
    <source>
        <dbReference type="EMBL" id="KAH0761003.1"/>
    </source>
</evidence>
<feature type="compositionally biased region" description="Basic and acidic residues" evidence="1">
    <location>
        <begin position="196"/>
        <end position="206"/>
    </location>
</feature>
<gene>
    <name evidence="2" type="ORF">KY290_017076</name>
</gene>
<feature type="compositionally biased region" description="Basic and acidic residues" evidence="1">
    <location>
        <begin position="1"/>
        <end position="29"/>
    </location>
</feature>
<feature type="region of interest" description="Disordered" evidence="1">
    <location>
        <begin position="1"/>
        <end position="206"/>
    </location>
</feature>
<evidence type="ECO:0000256" key="1">
    <source>
        <dbReference type="SAM" id="MobiDB-lite"/>
    </source>
</evidence>
<feature type="compositionally biased region" description="Basic and acidic residues" evidence="1">
    <location>
        <begin position="116"/>
        <end position="133"/>
    </location>
</feature>
<protein>
    <submittedName>
        <fullName evidence="2">Uncharacterized protein</fullName>
    </submittedName>
</protein>